<evidence type="ECO:0000256" key="2">
    <source>
        <dbReference type="ARBA" id="ARBA00007656"/>
    </source>
</evidence>
<feature type="domain" description="PpiC" evidence="8">
    <location>
        <begin position="145"/>
        <end position="244"/>
    </location>
</feature>
<keyword evidence="6 7" id="KW-0413">Isomerase</keyword>
<dbReference type="InterPro" id="IPR050245">
    <property type="entry name" value="PrsA_foldase"/>
</dbReference>
<gene>
    <name evidence="9" type="ORF">C798_06270</name>
</gene>
<dbReference type="GO" id="GO:0003755">
    <property type="term" value="F:peptidyl-prolyl cis-trans isomerase activity"/>
    <property type="evidence" value="ECO:0007669"/>
    <property type="project" value="UniProtKB-KW"/>
</dbReference>
<keyword evidence="4" id="KW-0732">Signal</keyword>
<dbReference type="Proteomes" id="UP000501648">
    <property type="component" value="Chromosome"/>
</dbReference>
<evidence type="ECO:0000313" key="10">
    <source>
        <dbReference type="Proteomes" id="UP000501648"/>
    </source>
</evidence>
<comment type="catalytic activity">
    <reaction evidence="1">
        <text>[protein]-peptidylproline (omega=180) = [protein]-peptidylproline (omega=0)</text>
        <dbReference type="Rhea" id="RHEA:16237"/>
        <dbReference type="Rhea" id="RHEA-COMP:10747"/>
        <dbReference type="Rhea" id="RHEA-COMP:10748"/>
        <dbReference type="ChEBI" id="CHEBI:83833"/>
        <dbReference type="ChEBI" id="CHEBI:83834"/>
        <dbReference type="EC" id="5.2.1.8"/>
    </reaction>
</comment>
<reference evidence="9 10" key="1">
    <citation type="journal article" date="2012" name="J. Bacteriol.">
        <title>Genome sequence of the pathogenic Herbaspirillum seropedicae strain Os34, isolated from rice roots.</title>
        <authorList>
            <person name="Ye W."/>
            <person name="Ye S."/>
            <person name="Liu J."/>
            <person name="Chang S."/>
            <person name="Chen M."/>
            <person name="Zhu B."/>
            <person name="Guo L."/>
            <person name="An Q."/>
        </authorList>
    </citation>
    <scope>NUCLEOTIDE SEQUENCE [LARGE SCALE GENOMIC DNA]</scope>
    <source>
        <strain evidence="9 10">Os34</strain>
    </source>
</reference>
<dbReference type="PANTHER" id="PTHR47245">
    <property type="entry name" value="PEPTIDYLPROLYL ISOMERASE"/>
    <property type="match status" value="1"/>
</dbReference>
<dbReference type="Gene3D" id="3.10.50.40">
    <property type="match status" value="1"/>
</dbReference>
<evidence type="ECO:0000256" key="4">
    <source>
        <dbReference type="ARBA" id="ARBA00022729"/>
    </source>
</evidence>
<organism evidence="9 10">
    <name type="scientific">Herbaspirillum rubrisubalbicans Os34</name>
    <dbReference type="NCBI Taxonomy" id="1235827"/>
    <lineage>
        <taxon>Bacteria</taxon>
        <taxon>Pseudomonadati</taxon>
        <taxon>Pseudomonadota</taxon>
        <taxon>Betaproteobacteria</taxon>
        <taxon>Burkholderiales</taxon>
        <taxon>Oxalobacteraceae</taxon>
        <taxon>Herbaspirillum</taxon>
    </lineage>
</organism>
<evidence type="ECO:0000256" key="5">
    <source>
        <dbReference type="ARBA" id="ARBA00023110"/>
    </source>
</evidence>
<dbReference type="AlphaFoldDB" id="A0A6M3ZMI1"/>
<accession>A0A6M3ZMI1</accession>
<dbReference type="InterPro" id="IPR046357">
    <property type="entry name" value="PPIase_dom_sf"/>
</dbReference>
<evidence type="ECO:0000256" key="7">
    <source>
        <dbReference type="PROSITE-ProRule" id="PRU00278"/>
    </source>
</evidence>
<sequence length="288" mass="32610">MRRRMKSKCALGRILLFMLLFLWIGLDAYGADGDPVSAPPGVIAIVNGKEITLAQIQEMIRSSGQSDTPQLRATYKNQLIVQELLRQEALKDSSLENRPEVKKAIEQAKEAASLQVYLREHVKPEPVTDEMVKKAFRGDLEKLGRYEYKVRMIQVGDDELGARLITRLKNGADFSELARLYSLASNRDQRGDMGWVNVKLPVRDEVEQSLPLPIAREIARLKPGQFSTSVVKWNDTRLLLKLEDIRLTAIPSYDDVKEKIRQNLEGQAWNKAVMTLAQQLAKNAKIAQ</sequence>
<dbReference type="RefSeq" id="WP_081584762.1">
    <property type="nucleotide sequence ID" value="NZ_CP008956.1"/>
</dbReference>
<keyword evidence="5 7" id="KW-0697">Rotamase</keyword>
<dbReference type="SUPFAM" id="SSF54534">
    <property type="entry name" value="FKBP-like"/>
    <property type="match status" value="1"/>
</dbReference>
<dbReference type="SUPFAM" id="SSF109998">
    <property type="entry name" value="Triger factor/SurA peptide-binding domain-like"/>
    <property type="match status" value="1"/>
</dbReference>
<dbReference type="PROSITE" id="PS50198">
    <property type="entry name" value="PPIC_PPIASE_2"/>
    <property type="match status" value="1"/>
</dbReference>
<dbReference type="EC" id="5.2.1.8" evidence="3"/>
<proteinExistence type="inferred from homology"/>
<dbReference type="Pfam" id="PF13624">
    <property type="entry name" value="SurA_N_3"/>
    <property type="match status" value="1"/>
</dbReference>
<evidence type="ECO:0000256" key="6">
    <source>
        <dbReference type="ARBA" id="ARBA00023235"/>
    </source>
</evidence>
<dbReference type="InterPro" id="IPR000297">
    <property type="entry name" value="PPIase_PpiC"/>
</dbReference>
<dbReference type="Gene3D" id="1.10.8.1040">
    <property type="match status" value="1"/>
</dbReference>
<name>A0A6M3ZMI1_9BURK</name>
<evidence type="ECO:0000256" key="1">
    <source>
        <dbReference type="ARBA" id="ARBA00000971"/>
    </source>
</evidence>
<evidence type="ECO:0000259" key="8">
    <source>
        <dbReference type="PROSITE" id="PS50198"/>
    </source>
</evidence>
<dbReference type="PANTHER" id="PTHR47245:SF1">
    <property type="entry name" value="FOLDASE PROTEIN PRSA"/>
    <property type="match status" value="1"/>
</dbReference>
<evidence type="ECO:0000256" key="3">
    <source>
        <dbReference type="ARBA" id="ARBA00013194"/>
    </source>
</evidence>
<dbReference type="EMBL" id="CP008956">
    <property type="protein sequence ID" value="QJP99847.1"/>
    <property type="molecule type" value="Genomic_DNA"/>
</dbReference>
<dbReference type="InterPro" id="IPR027304">
    <property type="entry name" value="Trigger_fact/SurA_dom_sf"/>
</dbReference>
<evidence type="ECO:0000313" key="9">
    <source>
        <dbReference type="EMBL" id="QJP99847.1"/>
    </source>
</evidence>
<dbReference type="Pfam" id="PF13145">
    <property type="entry name" value="Rotamase_2"/>
    <property type="match status" value="1"/>
</dbReference>
<protein>
    <recommendedName>
        <fullName evidence="3">peptidylprolyl isomerase</fullName>
        <ecNumber evidence="3">5.2.1.8</ecNumber>
    </recommendedName>
</protein>
<comment type="similarity">
    <text evidence="2">Belongs to the PpiC/parvulin rotamase family.</text>
</comment>